<evidence type="ECO:0000259" key="1">
    <source>
        <dbReference type="Pfam" id="PF23981"/>
    </source>
</evidence>
<evidence type="ECO:0000313" key="2">
    <source>
        <dbReference type="EMBL" id="PCF94537.1"/>
    </source>
</evidence>
<sequence>MVLLSGSAMIGMAALQSSLVDERLAGNFRVSVQAQMTAESTLAALLASDNATERDRYLSTLLDGEDALAVGESRTLRGTEVEALLREGALDQFFSKLLPPNYDELNAEEQTAVRAQLIDSVEMMFERLDDNRVAVAAVDQGLRLGAQGQSRLVFSRDSRVLRSALFNSALVGCSGVQTKGGSTISSYRSTQGEWSGQPGRFAEQDIPLVRTMSEGASMVLGGNEQIHGGIEALGSVELNGSFQVFGTILANRSIYLNAEGGRVKGNALSLEDIVFGNGVRVDSVVSAMQDVHLDRSASIGKGIYAARDIRTIRNPASDHIDQAYRANFSSRSNIVLNGIEAQPCDTADFAGNSLSDEIQRYQRELTSQGDISVATYPDIEWHFTPQAIARYDSAGDVNRWVSHAAPQANTLFSEPVAIYRVGHLRLIGSPSLRVSGGDVVIVVDGDFAMGGGSGLTIDNDSSLTVFVAGRIDVGNVLNMSESKSLNQQGKPTFSLFSSYSGTDIGVNFNSSTRVIANVYAPYANVSVNLEDDFFGSIRGRSIQVSGKGSIVYDELLMGAFGGAGGNASGGSGGTVGWHLAEWQ</sequence>
<reference evidence="3" key="1">
    <citation type="submission" date="2017-09" db="EMBL/GenBank/DDBJ databases">
        <authorList>
            <person name="Cho G.-S."/>
            <person name="Oguntoyinbo F.A."/>
            <person name="Cnockaert M."/>
            <person name="Kabisch J."/>
            <person name="Neve H."/>
            <person name="Bockelmann W."/>
            <person name="Wenning M."/>
            <person name="Franz C.M."/>
            <person name="Vandamme P."/>
        </authorList>
    </citation>
    <scope>NUCLEOTIDE SEQUENCE [LARGE SCALE GENOMIC DNA]</scope>
    <source>
        <strain evidence="3">MBT G8648</strain>
    </source>
</reference>
<protein>
    <recommendedName>
        <fullName evidence="1">DUF7305 domain-containing protein</fullName>
    </recommendedName>
</protein>
<gene>
    <name evidence="2" type="ORF">CPA45_16840</name>
</gene>
<dbReference type="Proteomes" id="UP000218677">
    <property type="component" value="Unassembled WGS sequence"/>
</dbReference>
<dbReference type="AlphaFoldDB" id="A0A2A4HJB5"/>
<feature type="domain" description="DUF7305" evidence="1">
    <location>
        <begin position="432"/>
        <end position="557"/>
    </location>
</feature>
<proteinExistence type="predicted"/>
<dbReference type="Pfam" id="PF23981">
    <property type="entry name" value="DUF7305"/>
    <property type="match status" value="1"/>
</dbReference>
<dbReference type="InterPro" id="IPR055729">
    <property type="entry name" value="DUF7305"/>
</dbReference>
<keyword evidence="3" id="KW-1185">Reference proteome</keyword>
<evidence type="ECO:0000313" key="3">
    <source>
        <dbReference type="Proteomes" id="UP000218677"/>
    </source>
</evidence>
<comment type="caution">
    <text evidence="2">The sequence shown here is derived from an EMBL/GenBank/DDBJ whole genome shotgun (WGS) entry which is preliminary data.</text>
</comment>
<dbReference type="EMBL" id="NWUX01000018">
    <property type="protein sequence ID" value="PCF94537.1"/>
    <property type="molecule type" value="Genomic_DNA"/>
</dbReference>
<accession>A0A2A4HJB5</accession>
<organism evidence="2 3">
    <name type="scientific">Vreelandella nigrificans</name>
    <dbReference type="NCBI Taxonomy" id="2042704"/>
    <lineage>
        <taxon>Bacteria</taxon>
        <taxon>Pseudomonadati</taxon>
        <taxon>Pseudomonadota</taxon>
        <taxon>Gammaproteobacteria</taxon>
        <taxon>Oceanospirillales</taxon>
        <taxon>Halomonadaceae</taxon>
        <taxon>Vreelandella</taxon>
    </lineage>
</organism>
<name>A0A2A4HJB5_9GAMM</name>